<gene>
    <name evidence="2" type="ORF">UFOVP570_29</name>
</gene>
<organism evidence="2">
    <name type="scientific">uncultured Caudovirales phage</name>
    <dbReference type="NCBI Taxonomy" id="2100421"/>
    <lineage>
        <taxon>Viruses</taxon>
        <taxon>Duplodnaviria</taxon>
        <taxon>Heunggongvirae</taxon>
        <taxon>Uroviricota</taxon>
        <taxon>Caudoviricetes</taxon>
        <taxon>Peduoviridae</taxon>
        <taxon>Maltschvirus</taxon>
        <taxon>Maltschvirus maltsch</taxon>
    </lineage>
</organism>
<name>A0A6J5MTZ7_9CAUD</name>
<accession>A0A6J5MTZ7</accession>
<dbReference type="InterPro" id="IPR036908">
    <property type="entry name" value="RlpA-like_sf"/>
</dbReference>
<protein>
    <submittedName>
        <fullName evidence="2">RlpA-like protein, double-psi beta-barrel domain containing protein</fullName>
    </submittedName>
</protein>
<dbReference type="EMBL" id="LR796541">
    <property type="protein sequence ID" value="CAB4150374.1"/>
    <property type="molecule type" value="Genomic_DNA"/>
</dbReference>
<sequence>MYAAVGSFDYYDLPYWVQVCRVGTTKCVTVLVRDYCHGAWRALRAKKWSATSRRVIDLSPAAFIQLAPMSRGVIEVTIKEIKTTLGK</sequence>
<dbReference type="InterPro" id="IPR009009">
    <property type="entry name" value="RlpA-like_DPBB"/>
</dbReference>
<evidence type="ECO:0000259" key="1">
    <source>
        <dbReference type="Pfam" id="PF03330"/>
    </source>
</evidence>
<proteinExistence type="predicted"/>
<feature type="domain" description="RlpA-like protein double-psi beta-barrel" evidence="1">
    <location>
        <begin position="19"/>
        <end position="78"/>
    </location>
</feature>
<dbReference type="Gene3D" id="2.40.40.10">
    <property type="entry name" value="RlpA-like domain"/>
    <property type="match status" value="1"/>
</dbReference>
<dbReference type="SUPFAM" id="SSF50685">
    <property type="entry name" value="Barwin-like endoglucanases"/>
    <property type="match status" value="1"/>
</dbReference>
<reference evidence="2" key="1">
    <citation type="submission" date="2020-04" db="EMBL/GenBank/DDBJ databases">
        <authorList>
            <person name="Chiriac C."/>
            <person name="Salcher M."/>
            <person name="Ghai R."/>
            <person name="Kavagutti S V."/>
        </authorList>
    </citation>
    <scope>NUCLEOTIDE SEQUENCE</scope>
</reference>
<dbReference type="Pfam" id="PF03330">
    <property type="entry name" value="DPBB_1"/>
    <property type="match status" value="1"/>
</dbReference>
<evidence type="ECO:0000313" key="2">
    <source>
        <dbReference type="EMBL" id="CAB4150374.1"/>
    </source>
</evidence>